<accession>A0A0J7IHG3</accession>
<evidence type="ECO:0000313" key="7">
    <source>
        <dbReference type="EMBL" id="KMQ65434.1"/>
    </source>
</evidence>
<comment type="subcellular location">
    <subcellularLocation>
        <location evidence="1">Membrane</location>
        <topology evidence="1">Single-pass membrane protein</topology>
    </subcellularLocation>
</comment>
<gene>
    <name evidence="7" type="ORF">ACM46_05930</name>
</gene>
<reference evidence="7 8" key="1">
    <citation type="journal article" date="2013" name="Int. J. Syst. Evol. Microbiol.">
        <title>Chryseobacterium angstadtii sp. nov., isolated from a newt tank.</title>
        <authorList>
            <person name="Kirk K.E."/>
            <person name="Hoffman J.A."/>
            <person name="Smith K.A."/>
            <person name="Strahan B.L."/>
            <person name="Failor K.C."/>
            <person name="Krebs J.E."/>
            <person name="Gale A.N."/>
            <person name="Do T.D."/>
            <person name="Sontag T.C."/>
            <person name="Batties A.M."/>
            <person name="Mistiszyn K."/>
            <person name="Newman J.D."/>
        </authorList>
    </citation>
    <scope>NUCLEOTIDE SEQUENCE [LARGE SCALE GENOMIC DNA]</scope>
    <source>
        <strain evidence="7 8">KM</strain>
    </source>
</reference>
<evidence type="ECO:0000256" key="1">
    <source>
        <dbReference type="ARBA" id="ARBA00004167"/>
    </source>
</evidence>
<dbReference type="Pfam" id="PF04011">
    <property type="entry name" value="LemA"/>
    <property type="match status" value="1"/>
</dbReference>
<feature type="transmembrane region" description="Helical" evidence="6">
    <location>
        <begin position="6"/>
        <end position="25"/>
    </location>
</feature>
<dbReference type="PATRIC" id="fig|558151.6.peg.1240"/>
<protein>
    <submittedName>
        <fullName evidence="7">Membrane protein</fullName>
    </submittedName>
</protein>
<keyword evidence="3 6" id="KW-0812">Transmembrane</keyword>
<dbReference type="STRING" id="558151.ACM46_05930"/>
<organism evidence="7 8">
    <name type="scientific">Chryseobacterium angstadtii</name>
    <dbReference type="NCBI Taxonomy" id="558151"/>
    <lineage>
        <taxon>Bacteria</taxon>
        <taxon>Pseudomonadati</taxon>
        <taxon>Bacteroidota</taxon>
        <taxon>Flavobacteriia</taxon>
        <taxon>Flavobacteriales</taxon>
        <taxon>Weeksellaceae</taxon>
        <taxon>Chryseobacterium group</taxon>
        <taxon>Chryseobacterium</taxon>
    </lineage>
</organism>
<dbReference type="RefSeq" id="WP_048505725.1">
    <property type="nucleotide sequence ID" value="NZ_LFND01000002.1"/>
</dbReference>
<dbReference type="EMBL" id="LFND01000002">
    <property type="protein sequence ID" value="KMQ65434.1"/>
    <property type="molecule type" value="Genomic_DNA"/>
</dbReference>
<comment type="caution">
    <text evidence="7">The sequence shown here is derived from an EMBL/GenBank/DDBJ whole genome shotgun (WGS) entry which is preliminary data.</text>
</comment>
<evidence type="ECO:0000313" key="8">
    <source>
        <dbReference type="Proteomes" id="UP000036261"/>
    </source>
</evidence>
<dbReference type="InterPro" id="IPR023353">
    <property type="entry name" value="LemA-like_dom_sf"/>
</dbReference>
<keyword evidence="4 6" id="KW-1133">Transmembrane helix</keyword>
<dbReference type="PANTHER" id="PTHR34478:SF1">
    <property type="entry name" value="PROTEIN LEMA"/>
    <property type="match status" value="1"/>
</dbReference>
<dbReference type="Proteomes" id="UP000036261">
    <property type="component" value="Unassembled WGS sequence"/>
</dbReference>
<dbReference type="InterPro" id="IPR007156">
    <property type="entry name" value="MamQ_LemA"/>
</dbReference>
<proteinExistence type="inferred from homology"/>
<sequence length="186" mass="21450">MNRTVAFILLGLLGVAVISFLINLYNKLVLLKFNVEKSYSNIDVVLKQRADEIPNLVSVAKHFMNYEKEILTRLTELRSSYNSATGSDRKTELANETSRTLKSFFAVSENYPELKSNNNFLELQKRITELENKIADRREFFNDSVNLYNIGIHEFPNVILAKMLAYQDKTLLEVTNSEKQYDGIQL</sequence>
<keyword evidence="8" id="KW-1185">Reference proteome</keyword>
<name>A0A0J7IHG3_9FLAO</name>
<keyword evidence="5 6" id="KW-0472">Membrane</keyword>
<comment type="similarity">
    <text evidence="2">Belongs to the LemA family.</text>
</comment>
<dbReference type="SUPFAM" id="SSF140478">
    <property type="entry name" value="LemA-like"/>
    <property type="match status" value="1"/>
</dbReference>
<dbReference type="GO" id="GO:0016020">
    <property type="term" value="C:membrane"/>
    <property type="evidence" value="ECO:0007669"/>
    <property type="project" value="UniProtKB-SubCell"/>
</dbReference>
<evidence type="ECO:0000256" key="3">
    <source>
        <dbReference type="ARBA" id="ARBA00022692"/>
    </source>
</evidence>
<evidence type="ECO:0000256" key="2">
    <source>
        <dbReference type="ARBA" id="ARBA00008854"/>
    </source>
</evidence>
<evidence type="ECO:0000256" key="4">
    <source>
        <dbReference type="ARBA" id="ARBA00022989"/>
    </source>
</evidence>
<dbReference type="PANTHER" id="PTHR34478">
    <property type="entry name" value="PROTEIN LEMA"/>
    <property type="match status" value="1"/>
</dbReference>
<evidence type="ECO:0000256" key="5">
    <source>
        <dbReference type="ARBA" id="ARBA00023136"/>
    </source>
</evidence>
<dbReference type="AlphaFoldDB" id="A0A0J7IHG3"/>
<dbReference type="OrthoDB" id="9804152at2"/>
<evidence type="ECO:0000256" key="6">
    <source>
        <dbReference type="SAM" id="Phobius"/>
    </source>
</evidence>
<dbReference type="Gene3D" id="1.20.1440.20">
    <property type="entry name" value="LemA-like domain"/>
    <property type="match status" value="1"/>
</dbReference>